<evidence type="ECO:0008006" key="3">
    <source>
        <dbReference type="Google" id="ProtNLM"/>
    </source>
</evidence>
<proteinExistence type="predicted"/>
<dbReference type="Proteomes" id="UP001595851">
    <property type="component" value="Unassembled WGS sequence"/>
</dbReference>
<gene>
    <name evidence="1" type="ORF">ACFOY2_05525</name>
</gene>
<evidence type="ECO:0000313" key="2">
    <source>
        <dbReference type="Proteomes" id="UP001595851"/>
    </source>
</evidence>
<name>A0ABV8G0D1_9ACTN</name>
<dbReference type="EMBL" id="JBHSBI010000002">
    <property type="protein sequence ID" value="MFC4006670.1"/>
    <property type="molecule type" value="Genomic_DNA"/>
</dbReference>
<evidence type="ECO:0000313" key="1">
    <source>
        <dbReference type="EMBL" id="MFC4006670.1"/>
    </source>
</evidence>
<keyword evidence="2" id="KW-1185">Reference proteome</keyword>
<protein>
    <recommendedName>
        <fullName evidence="3">Addiction module protein</fullName>
    </recommendedName>
</protein>
<accession>A0ABV8G0D1</accession>
<reference evidence="2" key="1">
    <citation type="journal article" date="2019" name="Int. J. Syst. Evol. Microbiol.">
        <title>The Global Catalogue of Microorganisms (GCM) 10K type strain sequencing project: providing services to taxonomists for standard genome sequencing and annotation.</title>
        <authorList>
            <consortium name="The Broad Institute Genomics Platform"/>
            <consortium name="The Broad Institute Genome Sequencing Center for Infectious Disease"/>
            <person name="Wu L."/>
            <person name="Ma J."/>
        </authorList>
    </citation>
    <scope>NUCLEOTIDE SEQUENCE [LARGE SCALE GENOMIC DNA]</scope>
    <source>
        <strain evidence="2">TBRC 1276</strain>
    </source>
</reference>
<organism evidence="1 2">
    <name type="scientific">Nonomuraea purpurea</name>
    <dbReference type="NCBI Taxonomy" id="1849276"/>
    <lineage>
        <taxon>Bacteria</taxon>
        <taxon>Bacillati</taxon>
        <taxon>Actinomycetota</taxon>
        <taxon>Actinomycetes</taxon>
        <taxon>Streptosporangiales</taxon>
        <taxon>Streptosporangiaceae</taxon>
        <taxon>Nonomuraea</taxon>
    </lineage>
</organism>
<dbReference type="RefSeq" id="WP_379526808.1">
    <property type="nucleotide sequence ID" value="NZ_JBHSBI010000002.1"/>
</dbReference>
<sequence length="61" mass="7126">MDEADLDELVERGGRTDEEWAALTPEERLQARLDARIAASEPVPPEVRERVRQMYRERMGE</sequence>
<comment type="caution">
    <text evidence="1">The sequence shown here is derived from an EMBL/GenBank/DDBJ whole genome shotgun (WGS) entry which is preliminary data.</text>
</comment>